<evidence type="ECO:0000256" key="1">
    <source>
        <dbReference type="ARBA" id="ARBA00004167"/>
    </source>
</evidence>
<sequence>MAAANARKYCRDLCHSCCVCGFVVIFCLTILFLIAFFIFSLIFLPQEPKFTITNASLTQFNLSTATAANSGHNKLLIYKLSLNITLRNPNKKVGFYFDRVKVMANYSKKRFALVTLNNTTPFYQGRKNTTILHNVVLEGQQTMSFKEKDDEQYKLEISSGVYSIDVKLALRLKIRFGKIKTGHLKPPTINCNNLKLPLLSSNGNENNGHFKKPKFTITDTSLTQFNLSATNSNSNNKLLIYKLPLNVTFGNPNNKVGFYFDRVRVIANYRKKRFALVTLNNTTPFYQGRKNTTVLHNVVLEGQQTMSFKEKDDEHYELETSSGVYSIDVKLALKLRVRYGKIKTEYFKPPTIDCNNLKLSLSNHNDHRENYGGLNFKPVKCKNIGIFTSGEVY</sequence>
<dbReference type="Proteomes" id="UP000583929">
    <property type="component" value="Unassembled WGS sequence"/>
</dbReference>
<evidence type="ECO:0000256" key="5">
    <source>
        <dbReference type="SAM" id="Phobius"/>
    </source>
</evidence>
<keyword evidence="4 5" id="KW-0472">Membrane</keyword>
<evidence type="ECO:0000256" key="2">
    <source>
        <dbReference type="ARBA" id="ARBA00022692"/>
    </source>
</evidence>
<evidence type="ECO:0000259" key="6">
    <source>
        <dbReference type="Pfam" id="PF03168"/>
    </source>
</evidence>
<evidence type="ECO:0000256" key="3">
    <source>
        <dbReference type="ARBA" id="ARBA00022989"/>
    </source>
</evidence>
<name>A0A7J6EU75_CANSA</name>
<keyword evidence="3 5" id="KW-1133">Transmembrane helix</keyword>
<keyword evidence="2 5" id="KW-0812">Transmembrane</keyword>
<dbReference type="PANTHER" id="PTHR31415:SF109">
    <property type="entry name" value="NDR1_HIN1-LIKE PROTEIN 10"/>
    <property type="match status" value="1"/>
</dbReference>
<dbReference type="AlphaFoldDB" id="A0A7J6EU75"/>
<evidence type="ECO:0000313" key="9">
    <source>
        <dbReference type="Proteomes" id="UP000525078"/>
    </source>
</evidence>
<accession>A0A7J6EU75</accession>
<keyword evidence="10" id="KW-1185">Reference proteome</keyword>
<comment type="subcellular location">
    <subcellularLocation>
        <location evidence="1">Membrane</location>
        <topology evidence="1">Single-pass membrane protein</topology>
    </subcellularLocation>
</comment>
<organism evidence="7 10">
    <name type="scientific">Cannabis sativa</name>
    <name type="common">Hemp</name>
    <name type="synonym">Marijuana</name>
    <dbReference type="NCBI Taxonomy" id="3483"/>
    <lineage>
        <taxon>Eukaryota</taxon>
        <taxon>Viridiplantae</taxon>
        <taxon>Streptophyta</taxon>
        <taxon>Embryophyta</taxon>
        <taxon>Tracheophyta</taxon>
        <taxon>Spermatophyta</taxon>
        <taxon>Magnoliopsida</taxon>
        <taxon>eudicotyledons</taxon>
        <taxon>Gunneridae</taxon>
        <taxon>Pentapetalae</taxon>
        <taxon>rosids</taxon>
        <taxon>fabids</taxon>
        <taxon>Rosales</taxon>
        <taxon>Cannabaceae</taxon>
        <taxon>Cannabis</taxon>
    </lineage>
</organism>
<dbReference type="InterPro" id="IPR004864">
    <property type="entry name" value="LEA_2"/>
</dbReference>
<proteinExistence type="predicted"/>
<gene>
    <name evidence="8" type="ORF">F8388_020801</name>
    <name evidence="7" type="ORF">G4B88_007150</name>
</gene>
<dbReference type="InterPro" id="IPR044839">
    <property type="entry name" value="NDR1-like"/>
</dbReference>
<dbReference type="Proteomes" id="UP000525078">
    <property type="component" value="Unassembled WGS sequence"/>
</dbReference>
<feature type="domain" description="Late embryogenesis abundant protein LEA-2 subgroup" evidence="6">
    <location>
        <begin position="84"/>
        <end position="187"/>
    </location>
</feature>
<dbReference type="GO" id="GO:0005886">
    <property type="term" value="C:plasma membrane"/>
    <property type="evidence" value="ECO:0007669"/>
    <property type="project" value="TreeGrafter"/>
</dbReference>
<evidence type="ECO:0000313" key="7">
    <source>
        <dbReference type="EMBL" id="KAF4361994.1"/>
    </source>
</evidence>
<evidence type="ECO:0000313" key="8">
    <source>
        <dbReference type="EMBL" id="KAF4363231.1"/>
    </source>
</evidence>
<dbReference type="EMBL" id="JAATIQ010000319">
    <property type="protein sequence ID" value="KAF4361994.1"/>
    <property type="molecule type" value="Genomic_DNA"/>
</dbReference>
<protein>
    <recommendedName>
        <fullName evidence="6">Late embryogenesis abundant protein LEA-2 subgroup domain-containing protein</fullName>
    </recommendedName>
</protein>
<comment type="caution">
    <text evidence="7">The sequence shown here is derived from an EMBL/GenBank/DDBJ whole genome shotgun (WGS) entry which is preliminary data.</text>
</comment>
<dbReference type="EMBL" id="JAATIP010000177">
    <property type="protein sequence ID" value="KAF4363231.1"/>
    <property type="molecule type" value="Genomic_DNA"/>
</dbReference>
<dbReference type="Pfam" id="PF03168">
    <property type="entry name" value="LEA_2"/>
    <property type="match status" value="1"/>
</dbReference>
<dbReference type="GO" id="GO:0098542">
    <property type="term" value="P:defense response to other organism"/>
    <property type="evidence" value="ECO:0007669"/>
    <property type="project" value="InterPro"/>
</dbReference>
<evidence type="ECO:0000313" key="10">
    <source>
        <dbReference type="Proteomes" id="UP000583929"/>
    </source>
</evidence>
<dbReference type="GO" id="GO:0009506">
    <property type="term" value="C:plasmodesma"/>
    <property type="evidence" value="ECO:0007669"/>
    <property type="project" value="TreeGrafter"/>
</dbReference>
<feature type="transmembrane region" description="Helical" evidence="5">
    <location>
        <begin position="17"/>
        <end position="44"/>
    </location>
</feature>
<reference evidence="9 10" key="1">
    <citation type="journal article" date="2020" name="bioRxiv">
        <title>Sequence and annotation of 42 cannabis genomes reveals extensive copy number variation in cannabinoid synthesis and pathogen resistance genes.</title>
        <authorList>
            <person name="Mckernan K.J."/>
            <person name="Helbert Y."/>
            <person name="Kane L.T."/>
            <person name="Ebling H."/>
            <person name="Zhang L."/>
            <person name="Liu B."/>
            <person name="Eaton Z."/>
            <person name="Mclaughlin S."/>
            <person name="Kingan S."/>
            <person name="Baybayan P."/>
            <person name="Concepcion G."/>
            <person name="Jordan M."/>
            <person name="Riva A."/>
            <person name="Barbazuk W."/>
            <person name="Harkins T."/>
        </authorList>
    </citation>
    <scope>NUCLEOTIDE SEQUENCE [LARGE SCALE GENOMIC DNA]</scope>
    <source>
        <strain evidence="9 10">cv. Jamaican Lion 4</strain>
        <strain evidence="7">Father</strain>
        <strain evidence="8">Mother</strain>
        <tissue evidence="7">Leaf</tissue>
    </source>
</reference>
<evidence type="ECO:0000256" key="4">
    <source>
        <dbReference type="ARBA" id="ARBA00023136"/>
    </source>
</evidence>
<dbReference type="PANTHER" id="PTHR31415">
    <property type="entry name" value="OS05G0367900 PROTEIN"/>
    <property type="match status" value="1"/>
</dbReference>